<dbReference type="GeneID" id="93117674"/>
<sequence length="159" mass="18151">MLIDQIQELKHLAHQLLYLGTDDTPIYADSLAKLNKEVTQKANALFTAKASTNEEEALLCLALLMGYNAVMYSQSEIENRKQAVLDRAGKILDKISPSLLKCQLLTYCYGEVYDEELAMEAHSIIDSWGERRLSDEEQEIADTLMNLENYPYPWSEIKE</sequence>
<organism evidence="1 2">
    <name type="scientific">Bacteroides salyersiae</name>
    <dbReference type="NCBI Taxonomy" id="291644"/>
    <lineage>
        <taxon>Bacteria</taxon>
        <taxon>Pseudomonadati</taxon>
        <taxon>Bacteroidota</taxon>
        <taxon>Bacteroidia</taxon>
        <taxon>Bacteroidales</taxon>
        <taxon>Bacteroidaceae</taxon>
        <taxon>Bacteroides</taxon>
    </lineage>
</organism>
<reference evidence="1 2" key="1">
    <citation type="journal article" date="2019" name="Nat. Med.">
        <title>A library of human gut bacterial isolates paired with longitudinal multiomics data enables mechanistic microbiome research.</title>
        <authorList>
            <person name="Poyet M."/>
            <person name="Groussin M."/>
            <person name="Gibbons S.M."/>
            <person name="Avila-Pacheco J."/>
            <person name="Jiang X."/>
            <person name="Kearney S.M."/>
            <person name="Perrotta A.R."/>
            <person name="Berdy B."/>
            <person name="Zhao S."/>
            <person name="Lieberman T.D."/>
            <person name="Swanson P.K."/>
            <person name="Smith M."/>
            <person name="Roesemann S."/>
            <person name="Alexander J.E."/>
            <person name="Rich S.A."/>
            <person name="Livny J."/>
            <person name="Vlamakis H."/>
            <person name="Clish C."/>
            <person name="Bullock K."/>
            <person name="Deik A."/>
            <person name="Scott J."/>
            <person name="Pierce K.A."/>
            <person name="Xavier R.J."/>
            <person name="Alm E.J."/>
        </authorList>
    </citation>
    <scope>NUCLEOTIDE SEQUENCE [LARGE SCALE GENOMIC DNA]</scope>
    <source>
        <strain evidence="1 2">BIOML-A10</strain>
    </source>
</reference>
<accession>A0A7J4XFL0</accession>
<name>A0A7J4XFL0_9BACE</name>
<dbReference type="Gene3D" id="1.25.40.810">
    <property type="entry name" value="UpxZ"/>
    <property type="match status" value="1"/>
</dbReference>
<evidence type="ECO:0000313" key="2">
    <source>
        <dbReference type="Proteomes" id="UP000422221"/>
    </source>
</evidence>
<gene>
    <name evidence="1" type="ORF">F3F73_17030</name>
</gene>
<dbReference type="RefSeq" id="WP_005930978.1">
    <property type="nucleotide sequence ID" value="NZ_CABKSE010000002.1"/>
</dbReference>
<dbReference type="Proteomes" id="UP000422221">
    <property type="component" value="Unassembled WGS sequence"/>
</dbReference>
<protein>
    <submittedName>
        <fullName evidence="1">Transcriptional regulator</fullName>
    </submittedName>
</protein>
<proteinExistence type="predicted"/>
<dbReference type="EMBL" id="VWMK01000018">
    <property type="protein sequence ID" value="KAA3760969.1"/>
    <property type="molecule type" value="Genomic_DNA"/>
</dbReference>
<dbReference type="Pfam" id="PF06603">
    <property type="entry name" value="UpxZ"/>
    <property type="match status" value="1"/>
</dbReference>
<dbReference type="InterPro" id="IPR038533">
    <property type="entry name" value="UpxZ_sf"/>
</dbReference>
<dbReference type="InterPro" id="IPR010570">
    <property type="entry name" value="UpxZ_fam"/>
</dbReference>
<comment type="caution">
    <text evidence="1">The sequence shown here is derived from an EMBL/GenBank/DDBJ whole genome shotgun (WGS) entry which is preliminary data.</text>
</comment>
<evidence type="ECO:0000313" key="1">
    <source>
        <dbReference type="EMBL" id="KAA3760969.1"/>
    </source>
</evidence>
<dbReference type="AlphaFoldDB" id="A0A7J4XFL0"/>